<dbReference type="InterPro" id="IPR037523">
    <property type="entry name" value="VOC_core"/>
</dbReference>
<sequence length="124" mass="13701">MLTHIHFQTIGVVDMARAVAFYRDILGMSVERDAPYGDSRWIFMAIPGARTMLHFDQRATIEPQDKPALILAADDVDAVCDDLKSKGVDIHSGPDDAPWEPGVRWAMIHDSEGNLVLLQTVAGQ</sequence>
<dbReference type="Gene3D" id="3.10.180.10">
    <property type="entry name" value="2,3-Dihydroxybiphenyl 1,2-Dioxygenase, domain 1"/>
    <property type="match status" value="1"/>
</dbReference>
<evidence type="ECO:0000313" key="2">
    <source>
        <dbReference type="EMBL" id="QBK31182.1"/>
    </source>
</evidence>
<name>A0A4P6V1F2_9HYPH</name>
<keyword evidence="3" id="KW-1185">Reference proteome</keyword>
<dbReference type="OrthoDB" id="9796521at2"/>
<dbReference type="GeneID" id="90767941"/>
<dbReference type="EMBL" id="CP036532">
    <property type="protein sequence ID" value="QBK31182.1"/>
    <property type="molecule type" value="Genomic_DNA"/>
</dbReference>
<dbReference type="SUPFAM" id="SSF54593">
    <property type="entry name" value="Glyoxalase/Bleomycin resistance protein/Dihydroxybiphenyl dioxygenase"/>
    <property type="match status" value="1"/>
</dbReference>
<dbReference type="AlphaFoldDB" id="A0A4P6V1F2"/>
<dbReference type="PANTHER" id="PTHR36437:SF2">
    <property type="entry name" value="GLYOXALASE_BLEOMYCIN RESISTANCE PROTEIN_DIOXYGENASE"/>
    <property type="match status" value="1"/>
</dbReference>
<evidence type="ECO:0000313" key="3">
    <source>
        <dbReference type="Proteomes" id="UP000293719"/>
    </source>
</evidence>
<dbReference type="PANTHER" id="PTHR36437">
    <property type="entry name" value="GLYOXALASE/BLEOMYCIN RESISTANCE PROTEIN/DIOXYGENASE"/>
    <property type="match status" value="1"/>
</dbReference>
<reference evidence="2 3" key="1">
    <citation type="journal article" date="2017" name="Int. J. Syst. Evol. Microbiol.">
        <title>Roseitalea porphyridii gen. nov., sp. nov., isolated from a red alga, and reclassification of Hoeflea suaedae Chung et al. 2013 as Pseudohoeflea suaedae gen. nov., comb. nov.</title>
        <authorList>
            <person name="Hyeon J.W."/>
            <person name="Jeong S.E."/>
            <person name="Baek K."/>
            <person name="Jeon C.O."/>
        </authorList>
    </citation>
    <scope>NUCLEOTIDE SEQUENCE [LARGE SCALE GENOMIC DNA]</scope>
    <source>
        <strain evidence="2 3">MA7-20</strain>
    </source>
</reference>
<evidence type="ECO:0000259" key="1">
    <source>
        <dbReference type="PROSITE" id="PS51819"/>
    </source>
</evidence>
<proteinExistence type="predicted"/>
<dbReference type="Proteomes" id="UP000293719">
    <property type="component" value="Chromosome"/>
</dbReference>
<dbReference type="KEGG" id="rpod:E0E05_11585"/>
<dbReference type="Pfam" id="PF00903">
    <property type="entry name" value="Glyoxalase"/>
    <property type="match status" value="1"/>
</dbReference>
<dbReference type="InterPro" id="IPR029068">
    <property type="entry name" value="Glyas_Bleomycin-R_OHBP_Dase"/>
</dbReference>
<dbReference type="InterPro" id="IPR004360">
    <property type="entry name" value="Glyas_Fos-R_dOase_dom"/>
</dbReference>
<dbReference type="PROSITE" id="PS51819">
    <property type="entry name" value="VOC"/>
    <property type="match status" value="1"/>
</dbReference>
<gene>
    <name evidence="2" type="ORF">E0E05_11585</name>
</gene>
<dbReference type="RefSeq" id="WP_131616857.1">
    <property type="nucleotide sequence ID" value="NZ_CP036532.1"/>
</dbReference>
<organism evidence="2 3">
    <name type="scientific">Roseitalea porphyridii</name>
    <dbReference type="NCBI Taxonomy" id="1852022"/>
    <lineage>
        <taxon>Bacteria</taxon>
        <taxon>Pseudomonadati</taxon>
        <taxon>Pseudomonadota</taxon>
        <taxon>Alphaproteobacteria</taxon>
        <taxon>Hyphomicrobiales</taxon>
        <taxon>Ahrensiaceae</taxon>
        <taxon>Roseitalea</taxon>
    </lineage>
</organism>
<protein>
    <submittedName>
        <fullName evidence="2">Glyoxalase</fullName>
    </submittedName>
</protein>
<feature type="domain" description="VOC" evidence="1">
    <location>
        <begin position="4"/>
        <end position="121"/>
    </location>
</feature>
<accession>A0A4P6V1F2</accession>